<gene>
    <name evidence="2" type="ORF">BT63DRAFT_451117</name>
</gene>
<dbReference type="CDD" id="cd22903">
    <property type="entry name" value="NI9M"/>
    <property type="match status" value="1"/>
</dbReference>
<evidence type="ECO:0000256" key="1">
    <source>
        <dbReference type="SAM" id="Phobius"/>
    </source>
</evidence>
<dbReference type="Proteomes" id="UP000799302">
    <property type="component" value="Unassembled WGS sequence"/>
</dbReference>
<keyword evidence="3" id="KW-1185">Reference proteome</keyword>
<dbReference type="PANTHER" id="PTHR38488">
    <property type="entry name" value="OXIDOREDUCTASE 9.5 KDA SUBUNIT, PUTATIVE (AFU_ORTHOLOGUE AFUA_5G08980)-RELATED"/>
    <property type="match status" value="1"/>
</dbReference>
<dbReference type="PANTHER" id="PTHR38488:SF1">
    <property type="entry name" value="OXIDOREDUCTASE 9.5 KDA SUBUNIT, PUTATIVE (AFU_ORTHOLOGUE AFUA_5G08980)-RELATED"/>
    <property type="match status" value="1"/>
</dbReference>
<evidence type="ECO:0000313" key="3">
    <source>
        <dbReference type="Proteomes" id="UP000799302"/>
    </source>
</evidence>
<protein>
    <recommendedName>
        <fullName evidence="4">NADH-ubiquinone oxidoreductase 9.5 kDa subunit</fullName>
    </recommendedName>
</protein>
<organism evidence="2 3">
    <name type="scientific">Microthyrium microscopicum</name>
    <dbReference type="NCBI Taxonomy" id="703497"/>
    <lineage>
        <taxon>Eukaryota</taxon>
        <taxon>Fungi</taxon>
        <taxon>Dikarya</taxon>
        <taxon>Ascomycota</taxon>
        <taxon>Pezizomycotina</taxon>
        <taxon>Dothideomycetes</taxon>
        <taxon>Dothideomycetes incertae sedis</taxon>
        <taxon>Microthyriales</taxon>
        <taxon>Microthyriaceae</taxon>
        <taxon>Microthyrium</taxon>
    </lineage>
</organism>
<reference evidence="2" key="1">
    <citation type="journal article" date="2020" name="Stud. Mycol.">
        <title>101 Dothideomycetes genomes: a test case for predicting lifestyles and emergence of pathogens.</title>
        <authorList>
            <person name="Haridas S."/>
            <person name="Albert R."/>
            <person name="Binder M."/>
            <person name="Bloem J."/>
            <person name="Labutti K."/>
            <person name="Salamov A."/>
            <person name="Andreopoulos B."/>
            <person name="Baker S."/>
            <person name="Barry K."/>
            <person name="Bills G."/>
            <person name="Bluhm B."/>
            <person name="Cannon C."/>
            <person name="Castanera R."/>
            <person name="Culley D."/>
            <person name="Daum C."/>
            <person name="Ezra D."/>
            <person name="Gonzalez J."/>
            <person name="Henrissat B."/>
            <person name="Kuo A."/>
            <person name="Liang C."/>
            <person name="Lipzen A."/>
            <person name="Lutzoni F."/>
            <person name="Magnuson J."/>
            <person name="Mondo S."/>
            <person name="Nolan M."/>
            <person name="Ohm R."/>
            <person name="Pangilinan J."/>
            <person name="Park H.-J."/>
            <person name="Ramirez L."/>
            <person name="Alfaro M."/>
            <person name="Sun H."/>
            <person name="Tritt A."/>
            <person name="Yoshinaga Y."/>
            <person name="Zwiers L.-H."/>
            <person name="Turgeon B."/>
            <person name="Goodwin S."/>
            <person name="Spatafora J."/>
            <person name="Crous P."/>
            <person name="Grigoriev I."/>
        </authorList>
    </citation>
    <scope>NUCLEOTIDE SEQUENCE</scope>
    <source>
        <strain evidence="2">CBS 115976</strain>
    </source>
</reference>
<dbReference type="AlphaFoldDB" id="A0A6A6UN10"/>
<dbReference type="OrthoDB" id="2093409at2759"/>
<keyword evidence="1" id="KW-0472">Membrane</keyword>
<name>A0A6A6UN10_9PEZI</name>
<dbReference type="EMBL" id="MU004231">
    <property type="protein sequence ID" value="KAF2673086.1"/>
    <property type="molecule type" value="Genomic_DNA"/>
</dbReference>
<dbReference type="InterPro" id="IPR039961">
    <property type="entry name" value="Nuo9.5"/>
</dbReference>
<keyword evidence="1" id="KW-1133">Transmembrane helix</keyword>
<evidence type="ECO:0000313" key="2">
    <source>
        <dbReference type="EMBL" id="KAF2673086.1"/>
    </source>
</evidence>
<evidence type="ECO:0008006" key="4">
    <source>
        <dbReference type="Google" id="ProtNLM"/>
    </source>
</evidence>
<sequence length="96" mass="11351">MTMFRASRVLRDSTSAALRHEQIYPRFWSQPFRYMRWAAREKPTFFWSTIFGLAGPVMLLLAPPIKKYYNIQDRPQIPITYPIPVGTRKIPEGFDD</sequence>
<keyword evidence="1" id="KW-0812">Transmembrane</keyword>
<accession>A0A6A6UN10</accession>
<feature type="transmembrane region" description="Helical" evidence="1">
    <location>
        <begin position="44"/>
        <end position="62"/>
    </location>
</feature>
<proteinExistence type="predicted"/>